<dbReference type="KEGG" id="tuz:TUZN_1791"/>
<protein>
    <submittedName>
        <fullName evidence="1">Uncharacterized protein</fullName>
    </submittedName>
</protein>
<keyword evidence="2" id="KW-1185">Reference proteome</keyword>
<dbReference type="GeneID" id="10361305"/>
<name>F2L3L3_THEU7</name>
<accession>F2L3L3</accession>
<evidence type="ECO:0000313" key="1">
    <source>
        <dbReference type="EMBL" id="AEA13252.1"/>
    </source>
</evidence>
<dbReference type="SUPFAM" id="SSF53686">
    <property type="entry name" value="Tryptophan synthase beta subunit-like PLP-dependent enzymes"/>
    <property type="match status" value="1"/>
</dbReference>
<dbReference type="eggNOG" id="arCOG05554">
    <property type="taxonomic scope" value="Archaea"/>
</dbReference>
<dbReference type="AlphaFoldDB" id="F2L3L3"/>
<sequence length="193" mass="20594">MEVHVELSRLVIREGPRRVLGMPLFLNLTGSIKALPLAYILGRFRKVYFEDGRFREIAEALCPDCVGDREEGATVVDRALVVEAYYNTVAHEVLAMAPGVDSLAVPCYTGALGEAVARRAREVEPGLTIVAARLGDGDCSWADAAYGPPLPPPPLPKGLRLGPASLATLSAALRASGEHGLYSTLALLTDWGV</sequence>
<gene>
    <name evidence="1" type="ordered locus">TUZN_1791</name>
</gene>
<dbReference type="InterPro" id="IPR036052">
    <property type="entry name" value="TrpB-like_PALP_sf"/>
</dbReference>
<proteinExistence type="predicted"/>
<dbReference type="EMBL" id="CP002590">
    <property type="protein sequence ID" value="AEA13252.1"/>
    <property type="molecule type" value="Genomic_DNA"/>
</dbReference>
<reference evidence="1 2" key="1">
    <citation type="journal article" date="2011" name="J. Bacteriol.">
        <title>Complete genome sequence of the thermoacidophilic crenarchaeon Thermoproteus uzoniensis 768-20.</title>
        <authorList>
            <person name="Mardanov A.V."/>
            <person name="Gumerov V.M."/>
            <person name="Beletsky A.V."/>
            <person name="Prokofeva M.I."/>
            <person name="Bonch-Osmolovskaya E.A."/>
            <person name="Ravin N.V."/>
            <person name="Skryabin K.G."/>
        </authorList>
    </citation>
    <scope>NUCLEOTIDE SEQUENCE [LARGE SCALE GENOMIC DNA]</scope>
    <source>
        <strain evidence="1 2">768-20</strain>
    </source>
</reference>
<dbReference type="OrthoDB" id="381425at2157"/>
<dbReference type="RefSeq" id="WP_013680587.1">
    <property type="nucleotide sequence ID" value="NC_015315.1"/>
</dbReference>
<dbReference type="Proteomes" id="UP000008138">
    <property type="component" value="Chromosome"/>
</dbReference>
<reference key="2">
    <citation type="submission" date="2011-03" db="EMBL/GenBank/DDBJ databases">
        <title>Complete genome sequence of the thermoacidophilic crenarchaeon Thermoproteus uzoniensis 768-20.</title>
        <authorList>
            <person name="Mardanov A.V."/>
            <person name="Gumerov V.M."/>
            <person name="Beletsky A.V."/>
            <person name="Prokofeva M.I."/>
            <person name="Bonch-Osmolovskaya E.A."/>
            <person name="Ravin N.V."/>
            <person name="Skryabin K.G."/>
        </authorList>
    </citation>
    <scope>NUCLEOTIDE SEQUENCE</scope>
    <source>
        <strain>768-20</strain>
    </source>
</reference>
<evidence type="ECO:0000313" key="2">
    <source>
        <dbReference type="Proteomes" id="UP000008138"/>
    </source>
</evidence>
<organism evidence="1 2">
    <name type="scientific">Thermoproteus uzoniensis (strain 768-20)</name>
    <dbReference type="NCBI Taxonomy" id="999630"/>
    <lineage>
        <taxon>Archaea</taxon>
        <taxon>Thermoproteota</taxon>
        <taxon>Thermoprotei</taxon>
        <taxon>Thermoproteales</taxon>
        <taxon>Thermoproteaceae</taxon>
        <taxon>Thermoproteus</taxon>
    </lineage>
</organism>
<dbReference type="STRING" id="999630.TUZN_1791"/>
<dbReference type="HOGENOM" id="CLU_1406042_0_0_2"/>